<evidence type="ECO:0000256" key="3">
    <source>
        <dbReference type="ARBA" id="ARBA00023163"/>
    </source>
</evidence>
<dbReference type="RefSeq" id="WP_178930662.1">
    <property type="nucleotide sequence ID" value="NZ_JACBAZ010000001.1"/>
</dbReference>
<keyword evidence="1" id="KW-0805">Transcription regulation</keyword>
<dbReference type="GO" id="GO:0003700">
    <property type="term" value="F:DNA-binding transcription factor activity"/>
    <property type="evidence" value="ECO:0007669"/>
    <property type="project" value="InterPro"/>
</dbReference>
<dbReference type="PROSITE" id="PS00041">
    <property type="entry name" value="HTH_ARAC_FAMILY_1"/>
    <property type="match status" value="1"/>
</dbReference>
<dbReference type="PRINTS" id="PR00032">
    <property type="entry name" value="HTHARAC"/>
</dbReference>
<keyword evidence="7" id="KW-1185">Reference proteome</keyword>
<dbReference type="InterPro" id="IPR020449">
    <property type="entry name" value="Tscrpt_reg_AraC-type_HTH"/>
</dbReference>
<keyword evidence="3" id="KW-0804">Transcription</keyword>
<evidence type="ECO:0000256" key="1">
    <source>
        <dbReference type="ARBA" id="ARBA00023015"/>
    </source>
</evidence>
<evidence type="ECO:0000313" key="6">
    <source>
        <dbReference type="EMBL" id="NWK54118.1"/>
    </source>
</evidence>
<dbReference type="PROSITE" id="PS01124">
    <property type="entry name" value="HTH_ARAC_FAMILY_2"/>
    <property type="match status" value="1"/>
</dbReference>
<proteinExistence type="predicted"/>
<dbReference type="InterPro" id="IPR009057">
    <property type="entry name" value="Homeodomain-like_sf"/>
</dbReference>
<dbReference type="EMBL" id="JACBAZ010000001">
    <property type="protein sequence ID" value="NWK54118.1"/>
    <property type="molecule type" value="Genomic_DNA"/>
</dbReference>
<keyword evidence="2" id="KW-0238">DNA-binding</keyword>
<reference evidence="6 7" key="1">
    <citation type="submission" date="2020-07" db="EMBL/GenBank/DDBJ databases">
        <title>Roseicoccus Jingziensis gen. nov., sp. nov., isolated from coastal seawater.</title>
        <authorList>
            <person name="Feng X."/>
        </authorList>
    </citation>
    <scope>NUCLEOTIDE SEQUENCE [LARGE SCALE GENOMIC DNA]</scope>
    <source>
        <strain evidence="6 7">N1E253</strain>
    </source>
</reference>
<evidence type="ECO:0000256" key="4">
    <source>
        <dbReference type="SAM" id="MobiDB-lite"/>
    </source>
</evidence>
<dbReference type="Pfam" id="PF12833">
    <property type="entry name" value="HTH_18"/>
    <property type="match status" value="1"/>
</dbReference>
<dbReference type="AlphaFoldDB" id="A0A851G8S6"/>
<dbReference type="Gene3D" id="1.10.10.60">
    <property type="entry name" value="Homeodomain-like"/>
    <property type="match status" value="2"/>
</dbReference>
<evidence type="ECO:0000256" key="2">
    <source>
        <dbReference type="ARBA" id="ARBA00023125"/>
    </source>
</evidence>
<organism evidence="6 7">
    <name type="scientific">Oceaniferula marina</name>
    <dbReference type="NCBI Taxonomy" id="2748318"/>
    <lineage>
        <taxon>Bacteria</taxon>
        <taxon>Pseudomonadati</taxon>
        <taxon>Verrucomicrobiota</taxon>
        <taxon>Verrucomicrobiia</taxon>
        <taxon>Verrucomicrobiales</taxon>
        <taxon>Verrucomicrobiaceae</taxon>
        <taxon>Oceaniferula</taxon>
    </lineage>
</organism>
<evidence type="ECO:0000313" key="7">
    <source>
        <dbReference type="Proteomes" id="UP000557872"/>
    </source>
</evidence>
<dbReference type="PANTHER" id="PTHR43280:SF2">
    <property type="entry name" value="HTH-TYPE TRANSCRIPTIONAL REGULATOR EXSA"/>
    <property type="match status" value="1"/>
</dbReference>
<protein>
    <submittedName>
        <fullName evidence="6">Helix-turn-helix transcriptional regulator</fullName>
    </submittedName>
</protein>
<accession>A0A851G8S6</accession>
<dbReference type="InterPro" id="IPR018060">
    <property type="entry name" value="HTH_AraC"/>
</dbReference>
<dbReference type="PANTHER" id="PTHR43280">
    <property type="entry name" value="ARAC-FAMILY TRANSCRIPTIONAL REGULATOR"/>
    <property type="match status" value="1"/>
</dbReference>
<sequence length="258" mass="29180">MNHFPSIPLLEHQPYDRVRELYLYLEPSLLGAIRQGNTSEARGIINQVLVQIYSAGEERNDLLKGLLLELVVMMSRAAIEAGASQSDVLGMNFRSITRLASIDDDEQLSKWLTDSIEHIMATIGKQNDFTPPILITKALDYMRHHISEELSRDEVARHAGISPSHFSRLLKKRTGRSFTQLLRQCRVDMAIELLADRQLTLADIASRCGFCDQSYFTNVFQDSKGLTPGQYRETVKPHPASYPNHESKEQPAISTRAQ</sequence>
<gene>
    <name evidence="6" type="ORF">HW115_00725</name>
</gene>
<comment type="caution">
    <text evidence="6">The sequence shown here is derived from an EMBL/GenBank/DDBJ whole genome shotgun (WGS) entry which is preliminary data.</text>
</comment>
<dbReference type="Proteomes" id="UP000557872">
    <property type="component" value="Unassembled WGS sequence"/>
</dbReference>
<name>A0A851G8S6_9BACT</name>
<feature type="region of interest" description="Disordered" evidence="4">
    <location>
        <begin position="227"/>
        <end position="258"/>
    </location>
</feature>
<dbReference type="GO" id="GO:0043565">
    <property type="term" value="F:sequence-specific DNA binding"/>
    <property type="evidence" value="ECO:0007669"/>
    <property type="project" value="InterPro"/>
</dbReference>
<feature type="domain" description="HTH araC/xylS-type" evidence="5">
    <location>
        <begin position="136"/>
        <end position="234"/>
    </location>
</feature>
<evidence type="ECO:0000259" key="5">
    <source>
        <dbReference type="PROSITE" id="PS01124"/>
    </source>
</evidence>
<dbReference type="InterPro" id="IPR018062">
    <property type="entry name" value="HTH_AraC-typ_CS"/>
</dbReference>
<dbReference type="SUPFAM" id="SSF46689">
    <property type="entry name" value="Homeodomain-like"/>
    <property type="match status" value="2"/>
</dbReference>
<dbReference type="SMART" id="SM00342">
    <property type="entry name" value="HTH_ARAC"/>
    <property type="match status" value="1"/>
</dbReference>